<name>A0A099NJ05_PICKU</name>
<dbReference type="AlphaFoldDB" id="A0A099NJ05"/>
<gene>
    <name evidence="1" type="ORF">JL09_g6700</name>
</gene>
<protein>
    <submittedName>
        <fullName evidence="1">Uncharacterized protein</fullName>
    </submittedName>
</protein>
<proteinExistence type="predicted"/>
<dbReference type="HOGENOM" id="CLU_3368622_0_0_1"/>
<evidence type="ECO:0000313" key="1">
    <source>
        <dbReference type="EMBL" id="KGK32693.1"/>
    </source>
</evidence>
<reference evidence="2" key="1">
    <citation type="journal article" date="2014" name="Microb. Cell Fact.">
        <title>Exploiting Issatchenkia orientalis SD108 for succinic acid production.</title>
        <authorList>
            <person name="Xiao H."/>
            <person name="Shao Z."/>
            <person name="Jiang Y."/>
            <person name="Dole S."/>
            <person name="Zhao H."/>
        </authorList>
    </citation>
    <scope>NUCLEOTIDE SEQUENCE [LARGE SCALE GENOMIC DNA]</scope>
    <source>
        <strain evidence="2">SD108</strain>
    </source>
</reference>
<evidence type="ECO:0000313" key="2">
    <source>
        <dbReference type="Proteomes" id="UP000029867"/>
    </source>
</evidence>
<accession>A0A099NJ05</accession>
<organism evidence="1 2">
    <name type="scientific">Pichia kudriavzevii</name>
    <name type="common">Yeast</name>
    <name type="synonym">Issatchenkia orientalis</name>
    <dbReference type="NCBI Taxonomy" id="4909"/>
    <lineage>
        <taxon>Eukaryota</taxon>
        <taxon>Fungi</taxon>
        <taxon>Dikarya</taxon>
        <taxon>Ascomycota</taxon>
        <taxon>Saccharomycotina</taxon>
        <taxon>Pichiomycetes</taxon>
        <taxon>Pichiales</taxon>
        <taxon>Pichiaceae</taxon>
        <taxon>Pichia</taxon>
    </lineage>
</organism>
<comment type="caution">
    <text evidence="1">The sequence shown here is derived from an EMBL/GenBank/DDBJ whole genome shotgun (WGS) entry which is preliminary data.</text>
</comment>
<dbReference type="EMBL" id="JQFK01001960">
    <property type="protein sequence ID" value="KGK32693.1"/>
    <property type="molecule type" value="Genomic_DNA"/>
</dbReference>
<sequence>MDTYTLSNAFIPNITLKPPIGFAFFQNTALNLNVS</sequence>
<dbReference type="Proteomes" id="UP000029867">
    <property type="component" value="Unassembled WGS sequence"/>
</dbReference>